<feature type="region of interest" description="Disordered" evidence="1">
    <location>
        <begin position="1"/>
        <end position="21"/>
    </location>
</feature>
<dbReference type="EMBL" id="UXSR01000101">
    <property type="protein sequence ID" value="VDD74959.1"/>
    <property type="molecule type" value="Genomic_DNA"/>
</dbReference>
<evidence type="ECO:0000313" key="3">
    <source>
        <dbReference type="Proteomes" id="UP000267029"/>
    </source>
</evidence>
<sequence length="136" mass="15499">MSSSDAGFQSSQKSCKSSSTSYVENRYQRYRDWQSPSSQSWNYALDVWNQSSKSDIGKDLRIESSNLFPGIISKGSLREIDPNELKSRREFEEELTRHYEEQLESVLSTAVETCLSISKEKIDQLVSFVTDGTPIP</sequence>
<gene>
    <name evidence="2" type="ORF">MCOS_LOCUS962</name>
</gene>
<dbReference type="AlphaFoldDB" id="A0A0R3U353"/>
<evidence type="ECO:0000313" key="2">
    <source>
        <dbReference type="EMBL" id="VDD74959.1"/>
    </source>
</evidence>
<keyword evidence="3" id="KW-1185">Reference proteome</keyword>
<accession>A0A0R3U353</accession>
<proteinExistence type="predicted"/>
<evidence type="ECO:0000256" key="1">
    <source>
        <dbReference type="SAM" id="MobiDB-lite"/>
    </source>
</evidence>
<organism evidence="2 3">
    <name type="scientific">Mesocestoides corti</name>
    <name type="common">Flatworm</name>
    <dbReference type="NCBI Taxonomy" id="53468"/>
    <lineage>
        <taxon>Eukaryota</taxon>
        <taxon>Metazoa</taxon>
        <taxon>Spiralia</taxon>
        <taxon>Lophotrochozoa</taxon>
        <taxon>Platyhelminthes</taxon>
        <taxon>Cestoda</taxon>
        <taxon>Eucestoda</taxon>
        <taxon>Cyclophyllidea</taxon>
        <taxon>Mesocestoididae</taxon>
        <taxon>Mesocestoides</taxon>
    </lineage>
</organism>
<protein>
    <submittedName>
        <fullName evidence="2">Uncharacterized protein</fullName>
    </submittedName>
</protein>
<name>A0A0R3U353_MESCO</name>
<dbReference type="Proteomes" id="UP000267029">
    <property type="component" value="Unassembled WGS sequence"/>
</dbReference>
<reference evidence="2 3" key="1">
    <citation type="submission" date="2018-10" db="EMBL/GenBank/DDBJ databases">
        <authorList>
            <consortium name="Pathogen Informatics"/>
        </authorList>
    </citation>
    <scope>NUCLEOTIDE SEQUENCE [LARGE SCALE GENOMIC DNA]</scope>
</reference>
<feature type="compositionally biased region" description="Low complexity" evidence="1">
    <location>
        <begin position="9"/>
        <end position="21"/>
    </location>
</feature>
<dbReference type="OrthoDB" id="6250581at2759"/>